<evidence type="ECO:0000313" key="3">
    <source>
        <dbReference type="EMBL" id="CAG9175234.1"/>
    </source>
</evidence>
<evidence type="ECO:0000256" key="2">
    <source>
        <dbReference type="SAM" id="SignalP"/>
    </source>
</evidence>
<gene>
    <name evidence="3" type="ORF">LMG32289_03264</name>
</gene>
<dbReference type="PROSITE" id="PS51257">
    <property type="entry name" value="PROKAR_LIPOPROTEIN"/>
    <property type="match status" value="1"/>
</dbReference>
<dbReference type="Proteomes" id="UP000706525">
    <property type="component" value="Unassembled WGS sequence"/>
</dbReference>
<proteinExistence type="predicted"/>
<sequence>MKKQILGYASLASLMLVAACGGGGSDAVGTTSVAPNAAGSVSMSIPLKTATSTTRAPQSADSSGTTIRPKFIDGASNGMLTVYFDGVGVINFPTDANVAAGPGPSGTLNMNHGGTFTYTSVISFVNSQPVATITGNFSVIPGPHKIGAVQTNGPCPTPVAGQTGPCIPENNGYVLAQGETEVMLQAGSNPAAELILRGVMQSAYICDDPGCNGSNLKVDEDGYYNLYVVVADENGTAITRQLDSEGEVVPFDNGSYQIKEQPVTRSPGYILTILDKDDEDLKDKSFFTPGSDRASGGYGESIKVKCNNVGTTYIVAQLDANGATPTSPVTGFTVRPGIDYPQAGQVLSSVGVDQWFGNRLELNCTATGQLTIK</sequence>
<feature type="region of interest" description="Disordered" evidence="1">
    <location>
        <begin position="49"/>
        <end position="68"/>
    </location>
</feature>
<protein>
    <recommendedName>
        <fullName evidence="5">Lipoprotein</fullName>
    </recommendedName>
</protein>
<evidence type="ECO:0008006" key="5">
    <source>
        <dbReference type="Google" id="ProtNLM"/>
    </source>
</evidence>
<feature type="chain" id="PRO_5045863308" description="Lipoprotein" evidence="2">
    <location>
        <begin position="19"/>
        <end position="373"/>
    </location>
</feature>
<feature type="compositionally biased region" description="Polar residues" evidence="1">
    <location>
        <begin position="49"/>
        <end position="66"/>
    </location>
</feature>
<reference evidence="3 4" key="1">
    <citation type="submission" date="2021-08" db="EMBL/GenBank/DDBJ databases">
        <authorList>
            <person name="Peeters C."/>
        </authorList>
    </citation>
    <scope>NUCLEOTIDE SEQUENCE [LARGE SCALE GENOMIC DNA]</scope>
    <source>
        <strain evidence="3 4">LMG 32289</strain>
    </source>
</reference>
<feature type="signal peptide" evidence="2">
    <location>
        <begin position="1"/>
        <end position="18"/>
    </location>
</feature>
<name>A0ABM8X5T5_9BURK</name>
<comment type="caution">
    <text evidence="3">The sequence shown here is derived from an EMBL/GenBank/DDBJ whole genome shotgun (WGS) entry which is preliminary data.</text>
</comment>
<organism evidence="3 4">
    <name type="scientific">Cupriavidus pampae</name>
    <dbReference type="NCBI Taxonomy" id="659251"/>
    <lineage>
        <taxon>Bacteria</taxon>
        <taxon>Pseudomonadati</taxon>
        <taxon>Pseudomonadota</taxon>
        <taxon>Betaproteobacteria</taxon>
        <taxon>Burkholderiales</taxon>
        <taxon>Burkholderiaceae</taxon>
        <taxon>Cupriavidus</taxon>
    </lineage>
</organism>
<evidence type="ECO:0000313" key="4">
    <source>
        <dbReference type="Proteomes" id="UP000706525"/>
    </source>
</evidence>
<keyword evidence="4" id="KW-1185">Reference proteome</keyword>
<keyword evidence="2" id="KW-0732">Signal</keyword>
<accession>A0ABM8X5T5</accession>
<evidence type="ECO:0000256" key="1">
    <source>
        <dbReference type="SAM" id="MobiDB-lite"/>
    </source>
</evidence>
<dbReference type="EMBL" id="CAJZAG010000006">
    <property type="protein sequence ID" value="CAG9175234.1"/>
    <property type="molecule type" value="Genomic_DNA"/>
</dbReference>